<dbReference type="EMBL" id="ATBP01001055">
    <property type="protein sequence ID" value="ETR68152.1"/>
    <property type="molecule type" value="Genomic_DNA"/>
</dbReference>
<sequence>MGFSKRTKGVLRIFTDQLNAHINKQASKDDIPILWWPSVDGGTNGAKLQYVEKHYSKKFTGKDNHVFCIITDKEPVKTVSSKEVKSKTGRFFTKLFNVRKPVKQYYIYFYDAVLGGPCYLKISSYMPFQSEFYFNGHNYIKQILEQKNINYRVKENAIVEIENPEIIPEINKELNGRLVKERIDYWMARFFRFDKGKYSTRSKHLEHEWYIGQAEVCSNIIFKSTQFCTSLYERLLDKFTRIGLPDSISMIYNRRPARSNSKTYLRLYDNNACLKHWFRGNSIKQYNKTGYFIRTETTINNPKSLGLKKPVLYLQSYLWFGLGCNDRLLNCCSDVDMNSLVDGEPEIFTKPILDHLNKKVSAPDLRKDRQVALFEELLKPKYSVNGFKTRDLKCILKDHFRNSAQIRYELKKLIVRDVVKKQKNQSFYRLTKKGWDWLWISISSKRHFENPIISKSLKRDLQNNVSQPSNIEEAYSLLQRGLGLITYELALA</sequence>
<gene>
    <name evidence="1" type="ORF">OMM_04733</name>
</gene>
<reference evidence="2" key="1">
    <citation type="submission" date="2012-11" db="EMBL/GenBank/DDBJ databases">
        <authorList>
            <person name="Lucero-Rivera Y.E."/>
            <person name="Tovar-Ramirez D."/>
        </authorList>
    </citation>
    <scope>NUCLEOTIDE SEQUENCE [LARGE SCALE GENOMIC DNA]</scope>
    <source>
        <strain evidence="2">Araruama</strain>
    </source>
</reference>
<evidence type="ECO:0000313" key="1">
    <source>
        <dbReference type="EMBL" id="ETR68152.1"/>
    </source>
</evidence>
<evidence type="ECO:0000313" key="2">
    <source>
        <dbReference type="Proteomes" id="UP000189670"/>
    </source>
</evidence>
<name>A0A1V1NZW1_9BACT</name>
<protein>
    <submittedName>
        <fullName evidence="1">Uncharacterized protein</fullName>
    </submittedName>
</protein>
<proteinExistence type="predicted"/>
<dbReference type="AlphaFoldDB" id="A0A1V1NZW1"/>
<dbReference type="Proteomes" id="UP000189670">
    <property type="component" value="Unassembled WGS sequence"/>
</dbReference>
<organism evidence="1 2">
    <name type="scientific">Candidatus Magnetoglobus multicellularis str. Araruama</name>
    <dbReference type="NCBI Taxonomy" id="890399"/>
    <lineage>
        <taxon>Bacteria</taxon>
        <taxon>Pseudomonadati</taxon>
        <taxon>Thermodesulfobacteriota</taxon>
        <taxon>Desulfobacteria</taxon>
        <taxon>Desulfobacterales</taxon>
        <taxon>Desulfobacteraceae</taxon>
        <taxon>Candidatus Magnetoglobus</taxon>
    </lineage>
</organism>
<accession>A0A1V1NZW1</accession>
<comment type="caution">
    <text evidence="1">The sequence shown here is derived from an EMBL/GenBank/DDBJ whole genome shotgun (WGS) entry which is preliminary data.</text>
</comment>